<organism evidence="12 13">
    <name type="scientific">Kumtagia ephedrae</name>
    <dbReference type="NCBI Taxonomy" id="2116701"/>
    <lineage>
        <taxon>Bacteria</taxon>
        <taxon>Pseudomonadati</taxon>
        <taxon>Pseudomonadota</taxon>
        <taxon>Alphaproteobacteria</taxon>
        <taxon>Hyphomicrobiales</taxon>
        <taxon>Phyllobacteriaceae</taxon>
        <taxon>Kumtagia</taxon>
    </lineage>
</organism>
<dbReference type="PANTHER" id="PTHR32196:SF29">
    <property type="entry name" value="AUTOINDUCER 2 IMPORT SYSTEM PERMEASE PROTEIN LSRC"/>
    <property type="match status" value="1"/>
</dbReference>
<sequence>MASTASRSIPATSAGSNLFSRLNLRDLVLIPVIALVMVVGSFVSSSFLLPENLLNVLQQSSELSILVIAQSLILICGKFDLSLESTVGLAPMLAAWLMIVDTYVGGSGIGISGYAGIAVLFAVGLVVGTVNGLLVVKLKLNAFITTLAVLILLRGMTLGITNGQTLFDLPSEFLYLGTAKWFGAPASIWIAGLLFLFFGLMMRYHRIGRAIYAIGGNAEAARVAGIPVERITIGVFIVGSLLAALAGLLLTGRIASVMAGQGQNMIFYVFAAAVIGGIGLNGGQGRMIGALTGVLLLGLLQNVLTLSGIAAFWIDACYGAIILLALIITRLSGEAPRA</sequence>
<reference evidence="12 13" key="1">
    <citation type="submission" date="2018-03" db="EMBL/GenBank/DDBJ databases">
        <title>The draft genome of Mesorhizobium sp. 6GN-30.</title>
        <authorList>
            <person name="Liu L."/>
            <person name="Li L."/>
            <person name="Wang T."/>
            <person name="Zhang X."/>
            <person name="Liang L."/>
        </authorList>
    </citation>
    <scope>NUCLEOTIDE SEQUENCE [LARGE SCALE GENOMIC DNA]</scope>
    <source>
        <strain evidence="12 13">6GN30</strain>
    </source>
</reference>
<keyword evidence="4" id="KW-1003">Cell membrane</keyword>
<gene>
    <name evidence="12" type="ORF">C7I84_03070</name>
</gene>
<dbReference type="Pfam" id="PF02653">
    <property type="entry name" value="BPD_transp_2"/>
    <property type="match status" value="1"/>
</dbReference>
<feature type="transmembrane region" description="Helical" evidence="11">
    <location>
        <begin position="111"/>
        <end position="135"/>
    </location>
</feature>
<name>A0A2P7SS92_9HYPH</name>
<accession>A0A2P7SS92</accession>
<dbReference type="EMBL" id="PXYK01000002">
    <property type="protein sequence ID" value="PSJ65342.1"/>
    <property type="molecule type" value="Genomic_DNA"/>
</dbReference>
<evidence type="ECO:0000313" key="12">
    <source>
        <dbReference type="EMBL" id="PSJ65342.1"/>
    </source>
</evidence>
<evidence type="ECO:0000256" key="1">
    <source>
        <dbReference type="ARBA" id="ARBA00004651"/>
    </source>
</evidence>
<feature type="transmembrane region" description="Helical" evidence="11">
    <location>
        <begin position="231"/>
        <end position="250"/>
    </location>
</feature>
<dbReference type="InterPro" id="IPR001851">
    <property type="entry name" value="ABC_transp_permease"/>
</dbReference>
<dbReference type="Proteomes" id="UP000241229">
    <property type="component" value="Unassembled WGS sequence"/>
</dbReference>
<evidence type="ECO:0000313" key="13">
    <source>
        <dbReference type="Proteomes" id="UP000241229"/>
    </source>
</evidence>
<evidence type="ECO:0000256" key="8">
    <source>
        <dbReference type="ARBA" id="ARBA00023136"/>
    </source>
</evidence>
<dbReference type="GO" id="GO:0005886">
    <property type="term" value="C:plasma membrane"/>
    <property type="evidence" value="ECO:0007669"/>
    <property type="project" value="UniProtKB-SubCell"/>
</dbReference>
<evidence type="ECO:0000256" key="6">
    <source>
        <dbReference type="ARBA" id="ARBA00022692"/>
    </source>
</evidence>
<evidence type="ECO:0000256" key="11">
    <source>
        <dbReference type="SAM" id="Phobius"/>
    </source>
</evidence>
<feature type="transmembrane region" description="Helical" evidence="11">
    <location>
        <begin position="262"/>
        <end position="280"/>
    </location>
</feature>
<keyword evidence="3" id="KW-0813">Transport</keyword>
<keyword evidence="5" id="KW-0997">Cell inner membrane</keyword>
<keyword evidence="7 11" id="KW-1133">Transmembrane helix</keyword>
<evidence type="ECO:0000256" key="2">
    <source>
        <dbReference type="ARBA" id="ARBA00011262"/>
    </source>
</evidence>
<feature type="transmembrane region" description="Helical" evidence="11">
    <location>
        <begin position="181"/>
        <end position="201"/>
    </location>
</feature>
<comment type="subcellular location">
    <subcellularLocation>
        <location evidence="1">Cell membrane</location>
        <topology evidence="1">Multi-pass membrane protein</topology>
    </subcellularLocation>
</comment>
<comment type="function">
    <text evidence="9">Part of the ABC transporter complex LsrABCD involved in autoinducer 2 (AI-2) import. Probably responsible for the translocation of the substrate across the membrane.</text>
</comment>
<keyword evidence="8 11" id="KW-0472">Membrane</keyword>
<dbReference type="OrthoDB" id="3468954at2"/>
<dbReference type="RefSeq" id="WP_106770682.1">
    <property type="nucleotide sequence ID" value="NZ_PXYK01000002.1"/>
</dbReference>
<dbReference type="AlphaFoldDB" id="A0A2P7SS92"/>
<feature type="transmembrane region" description="Helical" evidence="11">
    <location>
        <begin position="310"/>
        <end position="329"/>
    </location>
</feature>
<evidence type="ECO:0000256" key="9">
    <source>
        <dbReference type="ARBA" id="ARBA00025439"/>
    </source>
</evidence>
<feature type="transmembrane region" description="Helical" evidence="11">
    <location>
        <begin position="142"/>
        <end position="161"/>
    </location>
</feature>
<dbReference type="CDD" id="cd06579">
    <property type="entry name" value="TM_PBP1_transp_AraH_like"/>
    <property type="match status" value="1"/>
</dbReference>
<dbReference type="PANTHER" id="PTHR32196">
    <property type="entry name" value="ABC TRANSPORTER PERMEASE PROTEIN YPHD-RELATED-RELATED"/>
    <property type="match status" value="1"/>
</dbReference>
<evidence type="ECO:0000256" key="5">
    <source>
        <dbReference type="ARBA" id="ARBA00022519"/>
    </source>
</evidence>
<protein>
    <recommendedName>
        <fullName evidence="10">Autoinducer 2 import system permease protein LsrC</fullName>
    </recommendedName>
</protein>
<proteinExistence type="predicted"/>
<evidence type="ECO:0000256" key="3">
    <source>
        <dbReference type="ARBA" id="ARBA00022448"/>
    </source>
</evidence>
<comment type="subunit">
    <text evidence="2">The complex is composed of two ATP-binding proteins (LsrA), two transmembrane proteins (LsrC and LsrD) and a solute-binding protein (LsrB).</text>
</comment>
<evidence type="ECO:0000256" key="7">
    <source>
        <dbReference type="ARBA" id="ARBA00022989"/>
    </source>
</evidence>
<keyword evidence="6 11" id="KW-0812">Transmembrane</keyword>
<feature type="transmembrane region" description="Helical" evidence="11">
    <location>
        <begin position="287"/>
        <end position="304"/>
    </location>
</feature>
<feature type="transmembrane region" description="Helical" evidence="11">
    <location>
        <begin position="27"/>
        <end position="49"/>
    </location>
</feature>
<keyword evidence="13" id="KW-1185">Reference proteome</keyword>
<evidence type="ECO:0000256" key="4">
    <source>
        <dbReference type="ARBA" id="ARBA00022475"/>
    </source>
</evidence>
<evidence type="ECO:0000256" key="10">
    <source>
        <dbReference type="ARBA" id="ARBA00039382"/>
    </source>
</evidence>
<comment type="caution">
    <text evidence="12">The sequence shown here is derived from an EMBL/GenBank/DDBJ whole genome shotgun (WGS) entry which is preliminary data.</text>
</comment>
<dbReference type="GO" id="GO:0022857">
    <property type="term" value="F:transmembrane transporter activity"/>
    <property type="evidence" value="ECO:0007669"/>
    <property type="project" value="InterPro"/>
</dbReference>